<keyword evidence="7" id="KW-1185">Reference proteome</keyword>
<dbReference type="InterPro" id="IPR019999">
    <property type="entry name" value="Anth_synth_I-like"/>
</dbReference>
<comment type="catalytic activity">
    <reaction evidence="1 4">
        <text>chorismate = isochorismate</text>
        <dbReference type="Rhea" id="RHEA:18985"/>
        <dbReference type="ChEBI" id="CHEBI:29748"/>
        <dbReference type="ChEBI" id="CHEBI:29780"/>
        <dbReference type="EC" id="5.4.4.2"/>
    </reaction>
</comment>
<comment type="similarity">
    <text evidence="2 4">Belongs to the isochorismate synthase family.</text>
</comment>
<keyword evidence="4" id="KW-0474">Menaquinone biosynthesis</keyword>
<feature type="binding site" evidence="4">
    <location>
        <position position="451"/>
    </location>
    <ligand>
        <name>Mg(2+)</name>
        <dbReference type="ChEBI" id="CHEBI:18420"/>
    </ligand>
</feature>
<feature type="active site" description="Proton acceptor" evidence="4">
    <location>
        <position position="223"/>
    </location>
</feature>
<dbReference type="GO" id="GO:0009234">
    <property type="term" value="P:menaquinone biosynthetic process"/>
    <property type="evidence" value="ECO:0007669"/>
    <property type="project" value="UniProtKB-UniRule"/>
</dbReference>
<dbReference type="InterPro" id="IPR015890">
    <property type="entry name" value="Chorismate_C"/>
</dbReference>
<dbReference type="EC" id="5.4.4.2" evidence="4"/>
<evidence type="ECO:0000313" key="6">
    <source>
        <dbReference type="EMBL" id="CAG9608991.1"/>
    </source>
</evidence>
<protein>
    <recommendedName>
        <fullName evidence="4">Isochorismate synthase MenF</fullName>
        <ecNumber evidence="4">5.4.4.2</ecNumber>
    </recommendedName>
    <alternativeName>
        <fullName evidence="4">Isochorismate mutase</fullName>
    </alternativeName>
</protein>
<feature type="active site" description="Proton donor" evidence="4">
    <location>
        <position position="272"/>
    </location>
</feature>
<name>A0A9C7GAG6_9BACI</name>
<evidence type="ECO:0000256" key="2">
    <source>
        <dbReference type="ARBA" id="ARBA00005297"/>
    </source>
</evidence>
<dbReference type="PANTHER" id="PTHR42839">
    <property type="entry name" value="ISOCHORISMATE SYNTHASE ENTC"/>
    <property type="match status" value="1"/>
</dbReference>
<comment type="function">
    <text evidence="4">Catalyzes the conversion of chorismate to isochorismate.</text>
</comment>
<dbReference type="GO" id="GO:0009697">
    <property type="term" value="P:salicylic acid biosynthetic process"/>
    <property type="evidence" value="ECO:0007669"/>
    <property type="project" value="TreeGrafter"/>
</dbReference>
<evidence type="ECO:0000313" key="7">
    <source>
        <dbReference type="Proteomes" id="UP000789845"/>
    </source>
</evidence>
<feature type="domain" description="Chorismate-utilising enzyme C-terminal" evidence="5">
    <location>
        <begin position="203"/>
        <end position="455"/>
    </location>
</feature>
<evidence type="ECO:0000256" key="4">
    <source>
        <dbReference type="HAMAP-Rule" id="MF_01935"/>
    </source>
</evidence>
<organism evidence="6 7">
    <name type="scientific">Pseudoneobacillus rhizosphaerae</name>
    <dbReference type="NCBI Taxonomy" id="2880968"/>
    <lineage>
        <taxon>Bacteria</taxon>
        <taxon>Bacillati</taxon>
        <taxon>Bacillota</taxon>
        <taxon>Bacilli</taxon>
        <taxon>Bacillales</taxon>
        <taxon>Bacillaceae</taxon>
        <taxon>Pseudoneobacillus</taxon>
    </lineage>
</organism>
<keyword evidence="4" id="KW-0479">Metal-binding</keyword>
<dbReference type="PRINTS" id="PR00095">
    <property type="entry name" value="ANTSNTHASEI"/>
</dbReference>
<dbReference type="HAMAP" id="MF_01935">
    <property type="entry name" value="MenF"/>
    <property type="match status" value="1"/>
</dbReference>
<dbReference type="InterPro" id="IPR004561">
    <property type="entry name" value="IsoChor_synthase"/>
</dbReference>
<keyword evidence="3 4" id="KW-0413">Isomerase</keyword>
<comment type="cofactor">
    <cofactor evidence="4">
        <name>Mg(2+)</name>
        <dbReference type="ChEBI" id="CHEBI:18420"/>
    </cofactor>
</comment>
<reference evidence="6" key="1">
    <citation type="submission" date="2021-10" db="EMBL/GenBank/DDBJ databases">
        <authorList>
            <person name="Criscuolo A."/>
        </authorList>
    </citation>
    <scope>NUCLEOTIDE SEQUENCE</scope>
    <source>
        <strain evidence="6">CIP111885</strain>
    </source>
</reference>
<proteinExistence type="inferred from homology"/>
<comment type="caution">
    <text evidence="6">The sequence shown here is derived from an EMBL/GenBank/DDBJ whole genome shotgun (WGS) entry which is preliminary data.</text>
</comment>
<gene>
    <name evidence="6" type="primary">pchA</name>
    <name evidence="4" type="synonym">menF</name>
    <name evidence="6" type="ORF">NEOCIP111885_02709</name>
</gene>
<dbReference type="InterPro" id="IPR005801">
    <property type="entry name" value="ADC_synthase"/>
</dbReference>
<comment type="pathway">
    <text evidence="4">Quinol/quinone metabolism; menaquinone biosynthesis.</text>
</comment>
<evidence type="ECO:0000259" key="5">
    <source>
        <dbReference type="Pfam" id="PF00425"/>
    </source>
</evidence>
<dbReference type="Gene3D" id="3.60.120.10">
    <property type="entry name" value="Anthranilate synthase"/>
    <property type="match status" value="1"/>
</dbReference>
<feature type="binding site" evidence="4">
    <location>
        <position position="316"/>
    </location>
    <ligand>
        <name>Mg(2+)</name>
        <dbReference type="ChEBI" id="CHEBI:18420"/>
    </ligand>
</feature>
<keyword evidence="4" id="KW-0460">Magnesium</keyword>
<dbReference type="InterPro" id="IPR034681">
    <property type="entry name" value="MenF"/>
</dbReference>
<dbReference type="GO" id="GO:0000287">
    <property type="term" value="F:magnesium ion binding"/>
    <property type="evidence" value="ECO:0007669"/>
    <property type="project" value="UniProtKB-UniRule"/>
</dbReference>
<dbReference type="GO" id="GO:0008909">
    <property type="term" value="F:isochorismate synthase activity"/>
    <property type="evidence" value="ECO:0007669"/>
    <property type="project" value="UniProtKB-UniRule"/>
</dbReference>
<dbReference type="RefSeq" id="WP_230497230.1">
    <property type="nucleotide sequence ID" value="NZ_CAKJTG010000014.1"/>
</dbReference>
<dbReference type="SUPFAM" id="SSF56322">
    <property type="entry name" value="ADC synthase"/>
    <property type="match status" value="1"/>
</dbReference>
<dbReference type="NCBIfam" id="TIGR00543">
    <property type="entry name" value="isochor_syn"/>
    <property type="match status" value="1"/>
</dbReference>
<evidence type="ECO:0000256" key="1">
    <source>
        <dbReference type="ARBA" id="ARBA00000799"/>
    </source>
</evidence>
<accession>A0A9C7GAG6</accession>
<dbReference type="Pfam" id="PF00425">
    <property type="entry name" value="Chorismate_bind"/>
    <property type="match status" value="1"/>
</dbReference>
<dbReference type="AlphaFoldDB" id="A0A9C7GAG6"/>
<dbReference type="PANTHER" id="PTHR42839:SF1">
    <property type="entry name" value="ISOCHORISMATE SYNTHASE MENF"/>
    <property type="match status" value="1"/>
</dbReference>
<comment type="pathway">
    <text evidence="4">Quinol/quinone metabolism; 1,4-dihydroxy-2-naphthoate biosynthesis; 1,4-dihydroxy-2-naphthoate from chorismate: step 1/7.</text>
</comment>
<evidence type="ECO:0000256" key="3">
    <source>
        <dbReference type="ARBA" id="ARBA00023235"/>
    </source>
</evidence>
<sequence>MVTIQETELKDGIRSAIDRSKNFNRPILVSEVHKIDIINPLSFFYAGRKLFRGERFYWKDPSDKTIIIGLGKMMQIQSDQSTDRFFHVEREWEQFLEDAIIPDNHNIHGVGPTIFGGFSFDPLKPRTKLWSKFSHSLFHLPKYMLSIMEGQAYLTTNIVCTKNDDESLADKIMNERTELLTQVVKPTFEKWNLPFKIEEINPEPWKHSVEKLVKDLQEGSLKKVVLARELRLIFNQSIKVEQVLHHLLNEQKESFVFAFESNGDCFIGASPERLVKKDGEKLFSTCLAGSIARGASKEEDQHLGAQLLTDQKNLNEHQFVVDMIKSEMDAFCSEINIPKEPKLMKMRYIQHLYTPVSGISKADTSLLKVVEHLHPTPALGGMPKNEAIEKIREVEELDRGFYAAPIGWLDKFGSGEFAVAIRSGLIQGNEASLFAGCGIVENSDAESEFLETRIKFRPMLNALGGNINE</sequence>
<dbReference type="EMBL" id="CAKJTG010000014">
    <property type="protein sequence ID" value="CAG9608991.1"/>
    <property type="molecule type" value="Genomic_DNA"/>
</dbReference>
<dbReference type="Proteomes" id="UP000789845">
    <property type="component" value="Unassembled WGS sequence"/>
</dbReference>